<dbReference type="RefSeq" id="WP_146406335.1">
    <property type="nucleotide sequence ID" value="NZ_SJPU01000001.1"/>
</dbReference>
<evidence type="ECO:0000313" key="2">
    <source>
        <dbReference type="Proteomes" id="UP000319908"/>
    </source>
</evidence>
<proteinExistence type="predicted"/>
<organism evidence="1 2">
    <name type="scientific">Allorhodopirellula heiligendammensis</name>
    <dbReference type="NCBI Taxonomy" id="2714739"/>
    <lineage>
        <taxon>Bacteria</taxon>
        <taxon>Pseudomonadati</taxon>
        <taxon>Planctomycetota</taxon>
        <taxon>Planctomycetia</taxon>
        <taxon>Pirellulales</taxon>
        <taxon>Pirellulaceae</taxon>
        <taxon>Allorhodopirellula</taxon>
    </lineage>
</organism>
<dbReference type="AlphaFoldDB" id="A0A5C6C7S9"/>
<protein>
    <submittedName>
        <fullName evidence="1">Uncharacterized protein</fullName>
    </submittedName>
</protein>
<sequence length="205" mass="22220">MIEDIKKIAEYQSLTAQEIAEALNATPKTRHAIDLGDLLFLLNNRGMLVRLIRPQDTGEKWSGTVVNMIVYVSENAPAMAAPVNQWFSHITNDRNNLFDTTLPEYGSQLKSLALQFGGQPEMPSADDFEAIAALGGGWRYGDVTAADVADAIEVEAATRRKSARVAALNDAIDAVRTNNDLADGSITLADVQAQINDALSESWSV</sequence>
<reference evidence="1 2" key="1">
    <citation type="journal article" date="2020" name="Antonie Van Leeuwenhoek">
        <title>Rhodopirellula heiligendammensis sp. nov., Rhodopirellula pilleata sp. nov., and Rhodopirellula solitaria sp. nov. isolated from natural or artificial marine surfaces in Northern Germany and California, USA, and emended description of the genus Rhodopirellula.</title>
        <authorList>
            <person name="Kallscheuer N."/>
            <person name="Wiegand S."/>
            <person name="Jogler M."/>
            <person name="Boedeker C."/>
            <person name="Peeters S.H."/>
            <person name="Rast P."/>
            <person name="Heuer A."/>
            <person name="Jetten M.S.M."/>
            <person name="Rohde M."/>
            <person name="Jogler C."/>
        </authorList>
    </citation>
    <scope>NUCLEOTIDE SEQUENCE [LARGE SCALE GENOMIC DNA]</scope>
    <source>
        <strain evidence="1 2">Poly21</strain>
    </source>
</reference>
<dbReference type="Proteomes" id="UP000319908">
    <property type="component" value="Unassembled WGS sequence"/>
</dbReference>
<keyword evidence="2" id="KW-1185">Reference proteome</keyword>
<comment type="caution">
    <text evidence="1">The sequence shown here is derived from an EMBL/GenBank/DDBJ whole genome shotgun (WGS) entry which is preliminary data.</text>
</comment>
<evidence type="ECO:0000313" key="1">
    <source>
        <dbReference type="EMBL" id="TWU19551.1"/>
    </source>
</evidence>
<dbReference type="EMBL" id="SJPU01000001">
    <property type="protein sequence ID" value="TWU19551.1"/>
    <property type="molecule type" value="Genomic_DNA"/>
</dbReference>
<gene>
    <name evidence="1" type="ORF">Poly21_17250</name>
</gene>
<accession>A0A5C6C7S9</accession>
<name>A0A5C6C7S9_9BACT</name>